<accession>A0A6G0U1R3</accession>
<proteinExistence type="predicted"/>
<feature type="transmembrane region" description="Helical" evidence="1">
    <location>
        <begin position="125"/>
        <end position="151"/>
    </location>
</feature>
<reference evidence="2 3" key="1">
    <citation type="submission" date="2019-08" db="EMBL/GenBank/DDBJ databases">
        <title>The genome of the soybean aphid Biotype 1, its phylome, world population structure and adaptation to the North American continent.</title>
        <authorList>
            <person name="Giordano R."/>
            <person name="Donthu R.K."/>
            <person name="Hernandez A.G."/>
            <person name="Wright C.L."/>
            <person name="Zimin A.V."/>
        </authorList>
    </citation>
    <scope>NUCLEOTIDE SEQUENCE [LARGE SCALE GENOMIC DNA]</scope>
    <source>
        <tissue evidence="2">Whole aphids</tissue>
    </source>
</reference>
<name>A0A6G0U1R3_APHGL</name>
<comment type="caution">
    <text evidence="2">The sequence shown here is derived from an EMBL/GenBank/DDBJ whole genome shotgun (WGS) entry which is preliminary data.</text>
</comment>
<gene>
    <name evidence="2" type="ORF">AGLY_002946</name>
</gene>
<keyword evidence="3" id="KW-1185">Reference proteome</keyword>
<organism evidence="2 3">
    <name type="scientific">Aphis glycines</name>
    <name type="common">Soybean aphid</name>
    <dbReference type="NCBI Taxonomy" id="307491"/>
    <lineage>
        <taxon>Eukaryota</taxon>
        <taxon>Metazoa</taxon>
        <taxon>Ecdysozoa</taxon>
        <taxon>Arthropoda</taxon>
        <taxon>Hexapoda</taxon>
        <taxon>Insecta</taxon>
        <taxon>Pterygota</taxon>
        <taxon>Neoptera</taxon>
        <taxon>Paraneoptera</taxon>
        <taxon>Hemiptera</taxon>
        <taxon>Sternorrhyncha</taxon>
        <taxon>Aphidomorpha</taxon>
        <taxon>Aphidoidea</taxon>
        <taxon>Aphididae</taxon>
        <taxon>Aphidini</taxon>
        <taxon>Aphis</taxon>
        <taxon>Aphis</taxon>
    </lineage>
</organism>
<protein>
    <recommendedName>
        <fullName evidence="4">Transmembrane protein</fullName>
    </recommendedName>
</protein>
<evidence type="ECO:0000313" key="2">
    <source>
        <dbReference type="EMBL" id="KAE9543035.1"/>
    </source>
</evidence>
<dbReference type="AlphaFoldDB" id="A0A6G0U1R3"/>
<evidence type="ECO:0000256" key="1">
    <source>
        <dbReference type="SAM" id="Phobius"/>
    </source>
</evidence>
<sequence length="193" mass="22739">MYYFFCMKIKHLQICFMKAQINECIHFTIMSVKNKTFPILQNNCKKPLYLSFHHLIVLQHIQVPVFSCQVNDVVYVTMLHIYKNYTAEQVPQLIKIFSQEYIRLNTRILLLKTIYKKKIGEMSMITTIGVGASVLSFFVHLLHYLVLLIFLPTIQGRTGETNQKLIQVEFRCNKELLRLRPLLISKSNKHFSP</sequence>
<keyword evidence="1" id="KW-0472">Membrane</keyword>
<evidence type="ECO:0008006" key="4">
    <source>
        <dbReference type="Google" id="ProtNLM"/>
    </source>
</evidence>
<dbReference type="Proteomes" id="UP000475862">
    <property type="component" value="Unassembled WGS sequence"/>
</dbReference>
<keyword evidence="1" id="KW-1133">Transmembrane helix</keyword>
<dbReference type="EMBL" id="VYZN01000009">
    <property type="protein sequence ID" value="KAE9543035.1"/>
    <property type="molecule type" value="Genomic_DNA"/>
</dbReference>
<evidence type="ECO:0000313" key="3">
    <source>
        <dbReference type="Proteomes" id="UP000475862"/>
    </source>
</evidence>
<keyword evidence="1" id="KW-0812">Transmembrane</keyword>